<evidence type="ECO:0000313" key="1">
    <source>
        <dbReference type="EMBL" id="DAE19969.1"/>
    </source>
</evidence>
<reference evidence="1" key="1">
    <citation type="journal article" date="2021" name="Proc. Natl. Acad. Sci. U.S.A.">
        <title>A Catalog of Tens of Thousands of Viruses from Human Metagenomes Reveals Hidden Associations with Chronic Diseases.</title>
        <authorList>
            <person name="Tisza M.J."/>
            <person name="Buck C.B."/>
        </authorList>
    </citation>
    <scope>NUCLEOTIDE SEQUENCE</scope>
    <source>
        <strain evidence="1">CtYsL76</strain>
    </source>
</reference>
<protein>
    <submittedName>
        <fullName evidence="1">Uncharacterized protein</fullName>
    </submittedName>
</protein>
<dbReference type="EMBL" id="BK015689">
    <property type="protein sequence ID" value="DAE19969.1"/>
    <property type="molecule type" value="Genomic_DNA"/>
</dbReference>
<proteinExistence type="predicted"/>
<organism evidence="1">
    <name type="scientific">CrAss-like virus sp. ctYsL76</name>
    <dbReference type="NCBI Taxonomy" id="2826826"/>
    <lineage>
        <taxon>Viruses</taxon>
        <taxon>Duplodnaviria</taxon>
        <taxon>Heunggongvirae</taxon>
        <taxon>Uroviricota</taxon>
        <taxon>Caudoviricetes</taxon>
        <taxon>Crassvirales</taxon>
    </lineage>
</organism>
<name>A0A8S5QMD4_9CAUD</name>
<accession>A0A8S5QMD4</accession>
<sequence>MNFINCYIKFSLIFSLSHVHLESKDNTFINNIQTN</sequence>